<evidence type="ECO:0000313" key="2">
    <source>
        <dbReference type="EMBL" id="MBB5787680.1"/>
    </source>
</evidence>
<keyword evidence="1" id="KW-0472">Membrane</keyword>
<dbReference type="EMBL" id="JACHMM010000001">
    <property type="protein sequence ID" value="MBB5787680.1"/>
    <property type="molecule type" value="Genomic_DNA"/>
</dbReference>
<feature type="transmembrane region" description="Helical" evidence="1">
    <location>
        <begin position="21"/>
        <end position="39"/>
    </location>
</feature>
<evidence type="ECO:0000313" key="3">
    <source>
        <dbReference type="Proteomes" id="UP000542813"/>
    </source>
</evidence>
<keyword evidence="1" id="KW-1133">Transmembrane helix</keyword>
<protein>
    <submittedName>
        <fullName evidence="2">Uncharacterized protein</fullName>
    </submittedName>
</protein>
<dbReference type="RefSeq" id="WP_184821901.1">
    <property type="nucleotide sequence ID" value="NZ_JACHMM010000001.1"/>
</dbReference>
<comment type="caution">
    <text evidence="2">The sequence shown here is derived from an EMBL/GenBank/DDBJ whole genome shotgun (WGS) entry which is preliminary data.</text>
</comment>
<dbReference type="AlphaFoldDB" id="A0A7W9GPK6"/>
<keyword evidence="3" id="KW-1185">Reference proteome</keyword>
<sequence>MLARLETARKYTKIVGEMVRDVAPIVIVVVLLLLGVPLMELVTLLR</sequence>
<accession>A0A7W9GPK6</accession>
<evidence type="ECO:0000256" key="1">
    <source>
        <dbReference type="SAM" id="Phobius"/>
    </source>
</evidence>
<gene>
    <name evidence="2" type="ORF">HD601_002255</name>
</gene>
<name>A0A7W9GPK6_9ACTN</name>
<organism evidence="2 3">
    <name type="scientific">Jiangella mangrovi</name>
    <dbReference type="NCBI Taxonomy" id="1524084"/>
    <lineage>
        <taxon>Bacteria</taxon>
        <taxon>Bacillati</taxon>
        <taxon>Actinomycetota</taxon>
        <taxon>Actinomycetes</taxon>
        <taxon>Jiangellales</taxon>
        <taxon>Jiangellaceae</taxon>
        <taxon>Jiangella</taxon>
    </lineage>
</organism>
<keyword evidence="1" id="KW-0812">Transmembrane</keyword>
<reference evidence="2 3" key="1">
    <citation type="submission" date="2020-08" db="EMBL/GenBank/DDBJ databases">
        <title>Sequencing the genomes of 1000 actinobacteria strains.</title>
        <authorList>
            <person name="Klenk H.-P."/>
        </authorList>
    </citation>
    <scope>NUCLEOTIDE SEQUENCE [LARGE SCALE GENOMIC DNA]</scope>
    <source>
        <strain evidence="2 3">DSM 102122</strain>
    </source>
</reference>
<dbReference type="Proteomes" id="UP000542813">
    <property type="component" value="Unassembled WGS sequence"/>
</dbReference>
<proteinExistence type="predicted"/>